<keyword evidence="14" id="KW-1185">Reference proteome</keyword>
<evidence type="ECO:0000259" key="12">
    <source>
        <dbReference type="PROSITE" id="PS51471"/>
    </source>
</evidence>
<evidence type="ECO:0000256" key="10">
    <source>
        <dbReference type="ARBA" id="ARBA00049359"/>
    </source>
</evidence>
<dbReference type="AlphaFoldDB" id="A0A556A9A4"/>
<comment type="caution">
    <text evidence="13">The sequence shown here is derived from an EMBL/GenBank/DDBJ whole genome shotgun (WGS) entry which is preliminary data.</text>
</comment>
<dbReference type="GO" id="GO:0046872">
    <property type="term" value="F:metal ion binding"/>
    <property type="evidence" value="ECO:0007669"/>
    <property type="project" value="UniProtKB-KW"/>
</dbReference>
<keyword evidence="11" id="KW-0408">Iron</keyword>
<dbReference type="PROSITE" id="PS51471">
    <property type="entry name" value="FE2OG_OXY"/>
    <property type="match status" value="1"/>
</dbReference>
<evidence type="ECO:0000256" key="7">
    <source>
        <dbReference type="ARBA" id="ARBA00031011"/>
    </source>
</evidence>
<dbReference type="InterPro" id="IPR027443">
    <property type="entry name" value="IPNS-like_sf"/>
</dbReference>
<dbReference type="PANTHER" id="PTHR47990">
    <property type="entry name" value="2-OXOGLUTARATE (2OG) AND FE(II)-DEPENDENT OXYGENASE SUPERFAMILY PROTEIN-RELATED"/>
    <property type="match status" value="1"/>
</dbReference>
<evidence type="ECO:0000256" key="4">
    <source>
        <dbReference type="ARBA" id="ARBA00012531"/>
    </source>
</evidence>
<dbReference type="Pfam" id="PF14226">
    <property type="entry name" value="DIOX_N"/>
    <property type="match status" value="1"/>
</dbReference>
<comment type="catalytic activity">
    <reaction evidence="9">
        <text>2-oxoglutarate + O2 + 2 H(+) = ethene + 3 CO2 + H2O</text>
        <dbReference type="Rhea" id="RHEA:31523"/>
        <dbReference type="ChEBI" id="CHEBI:15377"/>
        <dbReference type="ChEBI" id="CHEBI:15378"/>
        <dbReference type="ChEBI" id="CHEBI:15379"/>
        <dbReference type="ChEBI" id="CHEBI:16526"/>
        <dbReference type="ChEBI" id="CHEBI:16810"/>
        <dbReference type="ChEBI" id="CHEBI:18153"/>
        <dbReference type="EC" id="1.13.12.19"/>
    </reaction>
</comment>
<dbReference type="SUPFAM" id="SSF51197">
    <property type="entry name" value="Clavaminate synthase-like"/>
    <property type="match status" value="1"/>
</dbReference>
<keyword evidence="11" id="KW-0560">Oxidoreductase</keyword>
<sequence>MSTFKPSDAAVPVIDLLPALAGGDAAERVAAQIRQACEDIGFFYIANHGVDAGVIREAFAKNREFHALPLDRKMQVKRNRFHRGYTPVAGYTLKSTSRFAPAARPNQLEAFTVRHELAPDDPDLLSGNPLQGPNVWPEDYPEFKPAVQAYERELRALGMRLVGLMSRAIGAGPDYLAQFFHKPITSLRMIHYPPQPAPEEGSFGISPHTDLGFLTILAQDSVGGLEIQAKDGQWLQAPYREGTFVINIGDALARWTNDRYVSTAHRVLNRSPDRDRYSIAYFFDPSPDAVIECFEAFVDGRDSRYPPIRYGEYIAARMEANYAG</sequence>
<evidence type="ECO:0000313" key="14">
    <source>
        <dbReference type="Proteomes" id="UP000318405"/>
    </source>
</evidence>
<dbReference type="InterPro" id="IPR050231">
    <property type="entry name" value="Iron_ascorbate_oxido_reductase"/>
</dbReference>
<dbReference type="GO" id="GO:0102276">
    <property type="term" value="F:2-oxoglutarate oxygenase/decarboxylase (ethylene-forming) activity"/>
    <property type="evidence" value="ECO:0007669"/>
    <property type="project" value="UniProtKB-EC"/>
</dbReference>
<organism evidence="13 14">
    <name type="scientific">Verticiella sediminum</name>
    <dbReference type="NCBI Taxonomy" id="1247510"/>
    <lineage>
        <taxon>Bacteria</taxon>
        <taxon>Pseudomonadati</taxon>
        <taxon>Pseudomonadota</taxon>
        <taxon>Betaproteobacteria</taxon>
        <taxon>Burkholderiales</taxon>
        <taxon>Alcaligenaceae</taxon>
        <taxon>Verticiella</taxon>
    </lineage>
</organism>
<dbReference type="InterPro" id="IPR026992">
    <property type="entry name" value="DIOX_N"/>
</dbReference>
<evidence type="ECO:0000256" key="9">
    <source>
        <dbReference type="ARBA" id="ARBA00047725"/>
    </source>
</evidence>
<dbReference type="EC" id="1.14.20.7" evidence="3"/>
<gene>
    <name evidence="13" type="ORF">FOZ76_24175</name>
</gene>
<name>A0A556A9A4_9BURK</name>
<dbReference type="InterPro" id="IPR005123">
    <property type="entry name" value="Oxoglu/Fe-dep_dioxygenase_dom"/>
</dbReference>
<comment type="catalytic activity">
    <reaction evidence="10">
        <text>L-arginine + 2-oxoglutarate + O2 = guanidine + L-glutamate 5-semialdehyde + succinate + CO2</text>
        <dbReference type="Rhea" id="RHEA:31535"/>
        <dbReference type="ChEBI" id="CHEBI:15379"/>
        <dbReference type="ChEBI" id="CHEBI:16526"/>
        <dbReference type="ChEBI" id="CHEBI:16810"/>
        <dbReference type="ChEBI" id="CHEBI:30031"/>
        <dbReference type="ChEBI" id="CHEBI:30087"/>
        <dbReference type="ChEBI" id="CHEBI:32682"/>
        <dbReference type="ChEBI" id="CHEBI:58066"/>
        <dbReference type="EC" id="1.14.20.7"/>
    </reaction>
</comment>
<feature type="domain" description="Fe2OG dioxygenase" evidence="12">
    <location>
        <begin position="183"/>
        <end position="285"/>
    </location>
</feature>
<evidence type="ECO:0000256" key="6">
    <source>
        <dbReference type="ARBA" id="ARBA00022666"/>
    </source>
</evidence>
<dbReference type="OrthoDB" id="21825at2"/>
<proteinExistence type="inferred from homology"/>
<dbReference type="EMBL" id="VLTJ01000041">
    <property type="protein sequence ID" value="TSH89451.1"/>
    <property type="molecule type" value="Genomic_DNA"/>
</dbReference>
<evidence type="ECO:0000256" key="11">
    <source>
        <dbReference type="RuleBase" id="RU003682"/>
    </source>
</evidence>
<comment type="pathway">
    <text evidence="2">Alkene biosynthesis; ethylene biosynthesis via 2-oxoglutarate.</text>
</comment>
<evidence type="ECO:0000256" key="2">
    <source>
        <dbReference type="ARBA" id="ARBA00004767"/>
    </source>
</evidence>
<dbReference type="RefSeq" id="WP_143950855.1">
    <property type="nucleotide sequence ID" value="NZ_BAABMB010000005.1"/>
</dbReference>
<accession>A0A556A9A4</accession>
<protein>
    <recommendedName>
        <fullName evidence="5">2-oxoglutarate-dependent ethylene/succinate-forming enzyme</fullName>
        <ecNumber evidence="4">1.13.12.19</ecNumber>
        <ecNumber evidence="3">1.14.20.7</ecNumber>
    </recommendedName>
    <alternativeName>
        <fullName evidence="7">2-oxoglutarate dioxygenase (ethylene-forming)</fullName>
    </alternativeName>
    <alternativeName>
        <fullName evidence="8">2-oxoglutarate/L-arginine monooxygenase/decarboxylase (succinate-forming)</fullName>
    </alternativeName>
</protein>
<comment type="cofactor">
    <cofactor evidence="1">
        <name>Fe(2+)</name>
        <dbReference type="ChEBI" id="CHEBI:29033"/>
    </cofactor>
</comment>
<evidence type="ECO:0000256" key="8">
    <source>
        <dbReference type="ARBA" id="ARBA00031282"/>
    </source>
</evidence>
<dbReference type="GO" id="GO:0009693">
    <property type="term" value="P:ethylene biosynthetic process"/>
    <property type="evidence" value="ECO:0007669"/>
    <property type="project" value="UniProtKB-KW"/>
</dbReference>
<dbReference type="Pfam" id="PF03171">
    <property type="entry name" value="2OG-FeII_Oxy"/>
    <property type="match status" value="1"/>
</dbReference>
<evidence type="ECO:0000313" key="13">
    <source>
        <dbReference type="EMBL" id="TSH89451.1"/>
    </source>
</evidence>
<dbReference type="PRINTS" id="PR00682">
    <property type="entry name" value="IPNSYNTHASE"/>
</dbReference>
<dbReference type="InterPro" id="IPR044861">
    <property type="entry name" value="IPNS-like_FE2OG_OXY"/>
</dbReference>
<evidence type="ECO:0000256" key="3">
    <source>
        <dbReference type="ARBA" id="ARBA00012293"/>
    </source>
</evidence>
<reference evidence="13 14" key="1">
    <citation type="submission" date="2019-07" db="EMBL/GenBank/DDBJ databases">
        <title>Qingshengfaniella alkalisoli gen. nov., sp. nov., isolated from saline soil.</title>
        <authorList>
            <person name="Xu L."/>
            <person name="Huang X.-X."/>
            <person name="Sun J.-Q."/>
        </authorList>
    </citation>
    <scope>NUCLEOTIDE SEQUENCE [LARGE SCALE GENOMIC DNA]</scope>
    <source>
        <strain evidence="13 14">DSM 27279</strain>
    </source>
</reference>
<keyword evidence="11" id="KW-0479">Metal-binding</keyword>
<dbReference type="Proteomes" id="UP000318405">
    <property type="component" value="Unassembled WGS sequence"/>
</dbReference>
<keyword evidence="6" id="KW-0266">Ethylene biosynthesis</keyword>
<evidence type="ECO:0000256" key="1">
    <source>
        <dbReference type="ARBA" id="ARBA00001954"/>
    </source>
</evidence>
<dbReference type="Gene3D" id="2.60.120.330">
    <property type="entry name" value="B-lactam Antibiotic, Isopenicillin N Synthase, Chain"/>
    <property type="match status" value="1"/>
</dbReference>
<dbReference type="EC" id="1.13.12.19" evidence="4"/>
<evidence type="ECO:0000256" key="5">
    <source>
        <dbReference type="ARBA" id="ARBA00019045"/>
    </source>
</evidence>
<comment type="similarity">
    <text evidence="11">Belongs to the iron/ascorbate-dependent oxidoreductase family.</text>
</comment>